<gene>
    <name evidence="3" type="ORF">JD79_02627</name>
</gene>
<dbReference type="InterPro" id="IPR023365">
    <property type="entry name" value="Sortase_dom-sf"/>
</dbReference>
<dbReference type="AlphaFoldDB" id="A0A317QKF2"/>
<dbReference type="CDD" id="cd05829">
    <property type="entry name" value="Sortase_F"/>
    <property type="match status" value="1"/>
</dbReference>
<proteinExistence type="predicted"/>
<dbReference type="InterPro" id="IPR005754">
    <property type="entry name" value="Sortase"/>
</dbReference>
<evidence type="ECO:0000313" key="4">
    <source>
        <dbReference type="Proteomes" id="UP000246661"/>
    </source>
</evidence>
<evidence type="ECO:0000256" key="1">
    <source>
        <dbReference type="ARBA" id="ARBA00022801"/>
    </source>
</evidence>
<dbReference type="EMBL" id="QGTX01000001">
    <property type="protein sequence ID" value="PWW23453.1"/>
    <property type="molecule type" value="Genomic_DNA"/>
</dbReference>
<evidence type="ECO:0000256" key="2">
    <source>
        <dbReference type="SAM" id="MobiDB-lite"/>
    </source>
</evidence>
<feature type="region of interest" description="Disordered" evidence="2">
    <location>
        <begin position="1"/>
        <end position="33"/>
    </location>
</feature>
<dbReference type="InterPro" id="IPR042001">
    <property type="entry name" value="Sortase_F"/>
</dbReference>
<feature type="compositionally biased region" description="Polar residues" evidence="2">
    <location>
        <begin position="14"/>
        <end position="26"/>
    </location>
</feature>
<name>A0A317QKF2_9ACTN</name>
<dbReference type="Proteomes" id="UP000246661">
    <property type="component" value="Unassembled WGS sequence"/>
</dbReference>
<reference evidence="4" key="1">
    <citation type="submission" date="2018-05" db="EMBL/GenBank/DDBJ databases">
        <authorList>
            <person name="Klenk H.-P."/>
            <person name="Huntemann M."/>
            <person name="Clum A."/>
            <person name="Pillay M."/>
            <person name="Palaniappan K."/>
            <person name="Varghese N."/>
            <person name="Mikhailova N."/>
            <person name="Stamatis D."/>
            <person name="Reddy T."/>
            <person name="Daum C."/>
            <person name="Shapiro N."/>
            <person name="Ivanova N."/>
            <person name="Kyrpides N."/>
            <person name="Woyke T."/>
        </authorList>
    </citation>
    <scope>NUCLEOTIDE SEQUENCE [LARGE SCALE GENOMIC DNA]</scope>
    <source>
        <strain evidence="4">DSM 45417</strain>
    </source>
</reference>
<sequence length="204" mass="21312">MGLSAQQGAGGTHRVSSAPVTVSEASSARPGGRVLDLDLPVLPDSAGMPQLVLPASEPTRVSIPALDMTSRLMDLGLMRDGSMEVPPGAYPAGWYDRSPTPGELGPAVLAAHVDWAGQPGAFSGIDELVPGDEVVVDRADGTSAVFTVDRVEEHPKDEFPTDEVYGDIAHAGLRLITCGGAFDPESGDYLDNVVVFARLTDWSS</sequence>
<evidence type="ECO:0000313" key="3">
    <source>
        <dbReference type="EMBL" id="PWW23453.1"/>
    </source>
</evidence>
<dbReference type="NCBIfam" id="NF033748">
    <property type="entry name" value="class_F_sortase"/>
    <property type="match status" value="1"/>
</dbReference>
<keyword evidence="4" id="KW-1185">Reference proteome</keyword>
<accession>A0A317QKF2</accession>
<dbReference type="Pfam" id="PF04203">
    <property type="entry name" value="Sortase"/>
    <property type="match status" value="1"/>
</dbReference>
<dbReference type="Gene3D" id="2.40.260.10">
    <property type="entry name" value="Sortase"/>
    <property type="match status" value="1"/>
</dbReference>
<keyword evidence="1" id="KW-0378">Hydrolase</keyword>
<comment type="caution">
    <text evidence="3">The sequence shown here is derived from an EMBL/GenBank/DDBJ whole genome shotgun (WGS) entry which is preliminary data.</text>
</comment>
<dbReference type="GO" id="GO:0016787">
    <property type="term" value="F:hydrolase activity"/>
    <property type="evidence" value="ECO:0007669"/>
    <property type="project" value="UniProtKB-KW"/>
</dbReference>
<dbReference type="OrthoDB" id="525039at2"/>
<protein>
    <submittedName>
        <fullName evidence="3">Sortase family protein</fullName>
    </submittedName>
</protein>
<dbReference type="SUPFAM" id="SSF63817">
    <property type="entry name" value="Sortase"/>
    <property type="match status" value="1"/>
</dbReference>
<organism evidence="3 4">
    <name type="scientific">Geodermatophilus normandii</name>
    <dbReference type="NCBI Taxonomy" id="1137989"/>
    <lineage>
        <taxon>Bacteria</taxon>
        <taxon>Bacillati</taxon>
        <taxon>Actinomycetota</taxon>
        <taxon>Actinomycetes</taxon>
        <taxon>Geodermatophilales</taxon>
        <taxon>Geodermatophilaceae</taxon>
        <taxon>Geodermatophilus</taxon>
    </lineage>
</organism>